<dbReference type="SUPFAM" id="SSF63491">
    <property type="entry name" value="BAG domain"/>
    <property type="match status" value="1"/>
</dbReference>
<dbReference type="PANTHER" id="PTHR12329:SF5">
    <property type="entry name" value="STARVIN, ISOFORM E"/>
    <property type="match status" value="1"/>
</dbReference>
<reference evidence="4" key="1">
    <citation type="journal article" date="2020" name="BMC">
        <title>Leishmania infection induces a limited differential gene expression in the sand fly midgut.</title>
        <authorList>
            <person name="Coutinho-Abreu I.V."/>
            <person name="Serafim T.D."/>
            <person name="Meneses C."/>
            <person name="Kamhawi S."/>
            <person name="Oliveira F."/>
            <person name="Valenzuela J.G."/>
        </authorList>
    </citation>
    <scope>NUCLEOTIDE SEQUENCE</scope>
    <source>
        <strain evidence="4">Jacobina</strain>
        <tissue evidence="4">Midgut</tissue>
    </source>
</reference>
<dbReference type="EMBL" id="GITU01000936">
    <property type="protein sequence ID" value="MBC1169639.1"/>
    <property type="molecule type" value="Transcribed_RNA"/>
</dbReference>
<evidence type="ECO:0000313" key="4">
    <source>
        <dbReference type="EMBL" id="MBC1169639.1"/>
    </source>
</evidence>
<dbReference type="GO" id="GO:0005634">
    <property type="term" value="C:nucleus"/>
    <property type="evidence" value="ECO:0007669"/>
    <property type="project" value="TreeGrafter"/>
</dbReference>
<evidence type="ECO:0000259" key="3">
    <source>
        <dbReference type="PROSITE" id="PS51035"/>
    </source>
</evidence>
<dbReference type="GO" id="GO:0016020">
    <property type="term" value="C:membrane"/>
    <property type="evidence" value="ECO:0007669"/>
    <property type="project" value="TreeGrafter"/>
</dbReference>
<dbReference type="SMART" id="SM00264">
    <property type="entry name" value="BAG"/>
    <property type="match status" value="1"/>
</dbReference>
<dbReference type="VEuPathDB" id="VectorBase:LLONM1_000212"/>
<feature type="region of interest" description="Disordered" evidence="2">
    <location>
        <begin position="118"/>
        <end position="180"/>
    </location>
</feature>
<dbReference type="PANTHER" id="PTHR12329">
    <property type="entry name" value="BCL2-ASSOCIATED ATHANOGENE"/>
    <property type="match status" value="1"/>
</dbReference>
<evidence type="ECO:0000256" key="1">
    <source>
        <dbReference type="ARBA" id="ARBA00023186"/>
    </source>
</evidence>
<feature type="compositionally biased region" description="Polar residues" evidence="2">
    <location>
        <begin position="1"/>
        <end position="19"/>
    </location>
</feature>
<dbReference type="Pfam" id="PF02179">
    <property type="entry name" value="BAG"/>
    <property type="match status" value="1"/>
</dbReference>
<feature type="region of interest" description="Disordered" evidence="2">
    <location>
        <begin position="1"/>
        <end position="81"/>
    </location>
</feature>
<dbReference type="GO" id="GO:0050821">
    <property type="term" value="P:protein stabilization"/>
    <property type="evidence" value="ECO:0007669"/>
    <property type="project" value="TreeGrafter"/>
</dbReference>
<dbReference type="InterPro" id="IPR039773">
    <property type="entry name" value="BAG_chaperone_regulator"/>
</dbReference>
<evidence type="ECO:0000256" key="2">
    <source>
        <dbReference type="SAM" id="MobiDB-lite"/>
    </source>
</evidence>
<dbReference type="InterPro" id="IPR003103">
    <property type="entry name" value="BAG_domain"/>
</dbReference>
<dbReference type="Gene3D" id="1.20.58.120">
    <property type="entry name" value="BAG domain"/>
    <property type="match status" value="1"/>
</dbReference>
<dbReference type="GO" id="GO:0000774">
    <property type="term" value="F:adenyl-nucleotide exchange factor activity"/>
    <property type="evidence" value="ECO:0007669"/>
    <property type="project" value="TreeGrafter"/>
</dbReference>
<feature type="domain" description="BAG" evidence="3">
    <location>
        <begin position="181"/>
        <end position="259"/>
    </location>
</feature>
<proteinExistence type="predicted"/>
<dbReference type="AlphaFoldDB" id="A0A7G3ABN2"/>
<feature type="compositionally biased region" description="Polar residues" evidence="2">
    <location>
        <begin position="152"/>
        <end position="163"/>
    </location>
</feature>
<feature type="compositionally biased region" description="Low complexity" evidence="2">
    <location>
        <begin position="264"/>
        <end position="274"/>
    </location>
</feature>
<name>A0A7G3ABN2_LUTLO</name>
<feature type="region of interest" description="Disordered" evidence="2">
    <location>
        <begin position="264"/>
        <end position="291"/>
    </location>
</feature>
<sequence>MSHPVTSDTVNGTVNSNGAPTKAPTPEQSNHQPNVRHIPIFVEGRDEPVINRNLDTSQTGDFSRSGSDKGSPGTAFGDTGSLFNRVKNFPVRSNIENEFFQKAGTRNASPGRTIPVKVTQQAPKSPNTPSPQPQKAPARAFEVPEPERRSPAPQSKQAEQPNSTQTTQQQQQPKTFPKEDLIGKIEKIQNDVLSLMDQVEKFTGTSRKDRQYVYLDEMLTQNLLKLDTIDADGQEKIKQARRNAIKCINQCIAVLEQKADAAAAAKNSEASATSQKSERAANEAKCVPSQE</sequence>
<organism evidence="4">
    <name type="scientific">Lutzomyia longipalpis</name>
    <name type="common">Sand fly</name>
    <dbReference type="NCBI Taxonomy" id="7200"/>
    <lineage>
        <taxon>Eukaryota</taxon>
        <taxon>Metazoa</taxon>
        <taxon>Ecdysozoa</taxon>
        <taxon>Arthropoda</taxon>
        <taxon>Hexapoda</taxon>
        <taxon>Insecta</taxon>
        <taxon>Pterygota</taxon>
        <taxon>Neoptera</taxon>
        <taxon>Endopterygota</taxon>
        <taxon>Diptera</taxon>
        <taxon>Nematocera</taxon>
        <taxon>Psychodoidea</taxon>
        <taxon>Psychodidae</taxon>
        <taxon>Lutzomyia</taxon>
        <taxon>Lutzomyia</taxon>
    </lineage>
</organism>
<feature type="compositionally biased region" description="Polar residues" evidence="2">
    <location>
        <begin position="53"/>
        <end position="65"/>
    </location>
</feature>
<keyword evidence="1" id="KW-0143">Chaperone</keyword>
<dbReference type="InterPro" id="IPR036533">
    <property type="entry name" value="BAG_dom_sf"/>
</dbReference>
<dbReference type="GO" id="GO:0005829">
    <property type="term" value="C:cytosol"/>
    <property type="evidence" value="ECO:0007669"/>
    <property type="project" value="TreeGrafter"/>
</dbReference>
<dbReference type="PROSITE" id="PS51035">
    <property type="entry name" value="BAG"/>
    <property type="match status" value="1"/>
</dbReference>
<dbReference type="GO" id="GO:0051087">
    <property type="term" value="F:protein-folding chaperone binding"/>
    <property type="evidence" value="ECO:0007669"/>
    <property type="project" value="InterPro"/>
</dbReference>
<protein>
    <submittedName>
        <fullName evidence="4">Putative bag family molecular chaperone regulator 5</fullName>
    </submittedName>
</protein>
<accession>A0A7G3ABN2</accession>